<keyword evidence="1" id="KW-0812">Transmembrane</keyword>
<protein>
    <submittedName>
        <fullName evidence="3">PAP2 superfamily protein</fullName>
    </submittedName>
</protein>
<evidence type="ECO:0000313" key="3">
    <source>
        <dbReference type="EMBL" id="SHE93254.1"/>
    </source>
</evidence>
<dbReference type="CDD" id="cd03386">
    <property type="entry name" value="PAP2_Aur1_like"/>
    <property type="match status" value="1"/>
</dbReference>
<evidence type="ECO:0000256" key="1">
    <source>
        <dbReference type="SAM" id="Phobius"/>
    </source>
</evidence>
<feature type="transmembrane region" description="Helical" evidence="1">
    <location>
        <begin position="154"/>
        <end position="172"/>
    </location>
</feature>
<dbReference type="SUPFAM" id="SSF48317">
    <property type="entry name" value="Acid phosphatase/Vanadium-dependent haloperoxidase"/>
    <property type="match status" value="1"/>
</dbReference>
<feature type="transmembrane region" description="Helical" evidence="1">
    <location>
        <begin position="81"/>
        <end position="98"/>
    </location>
</feature>
<organism evidence="3 4">
    <name type="scientific">Desulforamulus putei DSM 12395</name>
    <dbReference type="NCBI Taxonomy" id="1121429"/>
    <lineage>
        <taxon>Bacteria</taxon>
        <taxon>Bacillati</taxon>
        <taxon>Bacillota</taxon>
        <taxon>Clostridia</taxon>
        <taxon>Eubacteriales</taxon>
        <taxon>Peptococcaceae</taxon>
        <taxon>Desulforamulus</taxon>
    </lineage>
</organism>
<feature type="transmembrane region" description="Helical" evidence="1">
    <location>
        <begin position="7"/>
        <end position="27"/>
    </location>
</feature>
<dbReference type="Pfam" id="PF14378">
    <property type="entry name" value="PAP2_3"/>
    <property type="match status" value="1"/>
</dbReference>
<dbReference type="InterPro" id="IPR036938">
    <property type="entry name" value="PAP2/HPO_sf"/>
</dbReference>
<dbReference type="Proteomes" id="UP000184148">
    <property type="component" value="Unassembled WGS sequence"/>
</dbReference>
<keyword evidence="1" id="KW-1133">Transmembrane helix</keyword>
<feature type="transmembrane region" description="Helical" evidence="1">
    <location>
        <begin position="47"/>
        <end position="69"/>
    </location>
</feature>
<dbReference type="InterPro" id="IPR026841">
    <property type="entry name" value="Aur1/Ipt1"/>
</dbReference>
<feature type="domain" description="Inositolphosphotransferase Aur1/Ipt1" evidence="2">
    <location>
        <begin position="57"/>
        <end position="190"/>
    </location>
</feature>
<gene>
    <name evidence="3" type="ORF">SAMN02745133_01465</name>
</gene>
<dbReference type="RefSeq" id="WP_073237985.1">
    <property type="nucleotide sequence ID" value="NZ_FQUY01000008.1"/>
</dbReference>
<keyword evidence="1" id="KW-0472">Membrane</keyword>
<feature type="transmembrane region" description="Helical" evidence="1">
    <location>
        <begin position="125"/>
        <end position="142"/>
    </location>
</feature>
<dbReference type="OrthoDB" id="9790723at2"/>
<dbReference type="EMBL" id="FQUY01000008">
    <property type="protein sequence ID" value="SHE93254.1"/>
    <property type="molecule type" value="Genomic_DNA"/>
</dbReference>
<proteinExistence type="predicted"/>
<name>A0A1M4XI70_9FIRM</name>
<feature type="transmembrane region" description="Helical" evidence="1">
    <location>
        <begin position="178"/>
        <end position="198"/>
    </location>
</feature>
<dbReference type="STRING" id="1121429.SAMN02745133_01465"/>
<keyword evidence="4" id="KW-1185">Reference proteome</keyword>
<dbReference type="GO" id="GO:0016020">
    <property type="term" value="C:membrane"/>
    <property type="evidence" value="ECO:0007669"/>
    <property type="project" value="UniProtKB-SubCell"/>
</dbReference>
<reference evidence="4" key="1">
    <citation type="submission" date="2016-11" db="EMBL/GenBank/DDBJ databases">
        <authorList>
            <person name="Varghese N."/>
            <person name="Submissions S."/>
        </authorList>
    </citation>
    <scope>NUCLEOTIDE SEQUENCE [LARGE SCALE GENOMIC DNA]</scope>
    <source>
        <strain evidence="4">DSM 12395</strain>
    </source>
</reference>
<sequence length="222" mass="25373">MNTVKENAASISLMLSIPILSLFYEVLNNPDRGVHSLITNLDREIPFVKAFIIPYVGWYAFILSVLVYLCLADKKTYYKTLISYNLGLIICYIFYYVYQTTVPRPELAGNDFLTQMVSMVYNADQPYNCFPSIHCLTSYLMIKGAGRCSARTNLNYCFITASAVLIIISTLFIKQHVILDAIAAVLLGDIIFKLVCYLDEERTMTRMKKQYVSLTMKRRLGI</sequence>
<dbReference type="AlphaFoldDB" id="A0A1M4XI70"/>
<accession>A0A1M4XI70</accession>
<evidence type="ECO:0000259" key="2">
    <source>
        <dbReference type="Pfam" id="PF14378"/>
    </source>
</evidence>
<evidence type="ECO:0000313" key="4">
    <source>
        <dbReference type="Proteomes" id="UP000184148"/>
    </source>
</evidence>